<keyword evidence="2 4" id="KW-0863">Zinc-finger</keyword>
<feature type="compositionally biased region" description="Basic residues" evidence="5">
    <location>
        <begin position="411"/>
        <end position="421"/>
    </location>
</feature>
<dbReference type="Gramene" id="BGIOSGA022674-TA">
    <property type="protein sequence ID" value="BGIOSGA022674-PA"/>
    <property type="gene ID" value="BGIOSGA022674"/>
</dbReference>
<sequence>MASLSQEVVESALASAPPTPKWLPKGMDPNSACKVVVRVVAYVEYMDNGSQDYHVSTSHKWVVDKDTVCLIDLMKDLDDEIIRGSAQELTVTFWDKRVGRDVEIYSDAMLLEAFNQYWDGRKLSLQVTVPTKKSSKSRDKATDQLVPNPDPWGEFDEVEYIGVSDERENYNELVSDDEANDPDYTPEDDDADEENDDPKIKKMPYEHSCASTGKLENNCMASNSWVKDRVINKLGEDPTIGAAASEEDFREVFNQAVILCSEVSGANRDLTTWRHTADLTKQECSCKQWQLTSLPCRHAISFIGSLREVELEDYVSPYYSVAMFRAAYATIVPPMPDKSLWEKVDAGFKIWPPILKRSAGRPRTRRFIGVEEGGSGKKRRKCERWNGFGHLSKTCNKHVYDPDAPPPAPPKPKRIRKKKTKPEHVPTGGNSTMPPTAAANDQAPTAVIDQAPAAAGDEAPAAAGDQAPAQVAMQVDGSPGPVTRSRSVASLAHASPLKANKRKAIVTRIARKL</sequence>
<evidence type="ECO:0000256" key="5">
    <source>
        <dbReference type="SAM" id="MobiDB-lite"/>
    </source>
</evidence>
<evidence type="ECO:0000313" key="8">
    <source>
        <dbReference type="Proteomes" id="UP000007015"/>
    </source>
</evidence>
<dbReference type="STRING" id="39946.B8B0J2"/>
<dbReference type="InterPro" id="IPR007527">
    <property type="entry name" value="Znf_SWIM"/>
</dbReference>
<dbReference type="GO" id="GO:0008270">
    <property type="term" value="F:zinc ion binding"/>
    <property type="evidence" value="ECO:0007669"/>
    <property type="project" value="UniProtKB-KW"/>
</dbReference>
<dbReference type="EMBL" id="CM000131">
    <property type="protein sequence ID" value="EEC80376.1"/>
    <property type="molecule type" value="Genomic_DNA"/>
</dbReference>
<dbReference type="AlphaFoldDB" id="B8B0J2"/>
<dbReference type="SMART" id="SM00575">
    <property type="entry name" value="ZnF_PMZ"/>
    <property type="match status" value="1"/>
</dbReference>
<feature type="compositionally biased region" description="Low complexity" evidence="5">
    <location>
        <begin position="454"/>
        <end position="472"/>
    </location>
</feature>
<keyword evidence="8" id="KW-1185">Reference proteome</keyword>
<name>B8B0J2_ORYSI</name>
<protein>
    <recommendedName>
        <fullName evidence="6">SWIM-type domain-containing protein</fullName>
    </recommendedName>
</protein>
<accession>B8B0J2</accession>
<dbReference type="Proteomes" id="UP000007015">
    <property type="component" value="Chromosome 6"/>
</dbReference>
<dbReference type="HOGENOM" id="CLU_531452_0_0_1"/>
<feature type="region of interest" description="Disordered" evidence="5">
    <location>
        <begin position="172"/>
        <end position="202"/>
    </location>
</feature>
<evidence type="ECO:0000313" key="7">
    <source>
        <dbReference type="EMBL" id="EEC80376.1"/>
    </source>
</evidence>
<feature type="region of interest" description="Disordered" evidence="5">
    <location>
        <begin position="454"/>
        <end position="486"/>
    </location>
</feature>
<feature type="domain" description="SWIM-type" evidence="6">
    <location>
        <begin position="275"/>
        <end position="307"/>
    </location>
</feature>
<keyword evidence="1" id="KW-0479">Metal-binding</keyword>
<keyword evidence="3" id="KW-0862">Zinc</keyword>
<dbReference type="PANTHER" id="PTHR31973:SF187">
    <property type="entry name" value="MUTATOR TRANSPOSASE MUDRA PROTEIN"/>
    <property type="match status" value="1"/>
</dbReference>
<evidence type="ECO:0000256" key="1">
    <source>
        <dbReference type="ARBA" id="ARBA00022723"/>
    </source>
</evidence>
<evidence type="ECO:0000256" key="4">
    <source>
        <dbReference type="PROSITE-ProRule" id="PRU00325"/>
    </source>
</evidence>
<gene>
    <name evidence="7" type="ORF">OsI_22491</name>
</gene>
<dbReference type="Pfam" id="PF04434">
    <property type="entry name" value="SWIM"/>
    <property type="match status" value="1"/>
</dbReference>
<dbReference type="InterPro" id="IPR006564">
    <property type="entry name" value="Znf_PMZ"/>
</dbReference>
<dbReference type="PROSITE" id="PS50966">
    <property type="entry name" value="ZF_SWIM"/>
    <property type="match status" value="1"/>
</dbReference>
<evidence type="ECO:0000256" key="2">
    <source>
        <dbReference type="ARBA" id="ARBA00022771"/>
    </source>
</evidence>
<feature type="region of interest" description="Disordered" evidence="5">
    <location>
        <begin position="129"/>
        <end position="152"/>
    </location>
</feature>
<organism evidence="7 8">
    <name type="scientific">Oryza sativa subsp. indica</name>
    <name type="common">Rice</name>
    <dbReference type="NCBI Taxonomy" id="39946"/>
    <lineage>
        <taxon>Eukaryota</taxon>
        <taxon>Viridiplantae</taxon>
        <taxon>Streptophyta</taxon>
        <taxon>Embryophyta</taxon>
        <taxon>Tracheophyta</taxon>
        <taxon>Spermatophyta</taxon>
        <taxon>Magnoliopsida</taxon>
        <taxon>Liliopsida</taxon>
        <taxon>Poales</taxon>
        <taxon>Poaceae</taxon>
        <taxon>BOP clade</taxon>
        <taxon>Oryzoideae</taxon>
        <taxon>Oryzeae</taxon>
        <taxon>Oryzinae</taxon>
        <taxon>Oryza</taxon>
        <taxon>Oryza sativa</taxon>
    </lineage>
</organism>
<evidence type="ECO:0000256" key="3">
    <source>
        <dbReference type="ARBA" id="ARBA00022833"/>
    </source>
</evidence>
<reference evidence="7 8" key="1">
    <citation type="journal article" date="2005" name="PLoS Biol.">
        <title>The genomes of Oryza sativa: a history of duplications.</title>
        <authorList>
            <person name="Yu J."/>
            <person name="Wang J."/>
            <person name="Lin W."/>
            <person name="Li S."/>
            <person name="Li H."/>
            <person name="Zhou J."/>
            <person name="Ni P."/>
            <person name="Dong W."/>
            <person name="Hu S."/>
            <person name="Zeng C."/>
            <person name="Zhang J."/>
            <person name="Zhang Y."/>
            <person name="Li R."/>
            <person name="Xu Z."/>
            <person name="Li S."/>
            <person name="Li X."/>
            <person name="Zheng H."/>
            <person name="Cong L."/>
            <person name="Lin L."/>
            <person name="Yin J."/>
            <person name="Geng J."/>
            <person name="Li G."/>
            <person name="Shi J."/>
            <person name="Liu J."/>
            <person name="Lv H."/>
            <person name="Li J."/>
            <person name="Wang J."/>
            <person name="Deng Y."/>
            <person name="Ran L."/>
            <person name="Shi X."/>
            <person name="Wang X."/>
            <person name="Wu Q."/>
            <person name="Li C."/>
            <person name="Ren X."/>
            <person name="Wang J."/>
            <person name="Wang X."/>
            <person name="Li D."/>
            <person name="Liu D."/>
            <person name="Zhang X."/>
            <person name="Ji Z."/>
            <person name="Zhao W."/>
            <person name="Sun Y."/>
            <person name="Zhang Z."/>
            <person name="Bao J."/>
            <person name="Han Y."/>
            <person name="Dong L."/>
            <person name="Ji J."/>
            <person name="Chen P."/>
            <person name="Wu S."/>
            <person name="Liu J."/>
            <person name="Xiao Y."/>
            <person name="Bu D."/>
            <person name="Tan J."/>
            <person name="Yang L."/>
            <person name="Ye C."/>
            <person name="Zhang J."/>
            <person name="Xu J."/>
            <person name="Zhou Y."/>
            <person name="Yu Y."/>
            <person name="Zhang B."/>
            <person name="Zhuang S."/>
            <person name="Wei H."/>
            <person name="Liu B."/>
            <person name="Lei M."/>
            <person name="Yu H."/>
            <person name="Li Y."/>
            <person name="Xu H."/>
            <person name="Wei S."/>
            <person name="He X."/>
            <person name="Fang L."/>
            <person name="Zhang Z."/>
            <person name="Zhang Y."/>
            <person name="Huang X."/>
            <person name="Su Z."/>
            <person name="Tong W."/>
            <person name="Li J."/>
            <person name="Tong Z."/>
            <person name="Li S."/>
            <person name="Ye J."/>
            <person name="Wang L."/>
            <person name="Fang L."/>
            <person name="Lei T."/>
            <person name="Chen C."/>
            <person name="Chen H."/>
            <person name="Xu Z."/>
            <person name="Li H."/>
            <person name="Huang H."/>
            <person name="Zhang F."/>
            <person name="Xu H."/>
            <person name="Li N."/>
            <person name="Zhao C."/>
            <person name="Li S."/>
            <person name="Dong L."/>
            <person name="Huang Y."/>
            <person name="Li L."/>
            <person name="Xi Y."/>
            <person name="Qi Q."/>
            <person name="Li W."/>
            <person name="Zhang B."/>
            <person name="Hu W."/>
            <person name="Zhang Y."/>
            <person name="Tian X."/>
            <person name="Jiao Y."/>
            <person name="Liang X."/>
            <person name="Jin J."/>
            <person name="Gao L."/>
            <person name="Zheng W."/>
            <person name="Hao B."/>
            <person name="Liu S."/>
            <person name="Wang W."/>
            <person name="Yuan L."/>
            <person name="Cao M."/>
            <person name="McDermott J."/>
            <person name="Samudrala R."/>
            <person name="Wang J."/>
            <person name="Wong G.K."/>
            <person name="Yang H."/>
        </authorList>
    </citation>
    <scope>NUCLEOTIDE SEQUENCE [LARGE SCALE GENOMIC DNA]</scope>
    <source>
        <strain evidence="8">cv. 93-11</strain>
    </source>
</reference>
<feature type="region of interest" description="Disordered" evidence="5">
    <location>
        <begin position="395"/>
        <end position="440"/>
    </location>
</feature>
<proteinExistence type="predicted"/>
<evidence type="ECO:0000259" key="6">
    <source>
        <dbReference type="PROSITE" id="PS50966"/>
    </source>
</evidence>
<feature type="compositionally biased region" description="Acidic residues" evidence="5">
    <location>
        <begin position="174"/>
        <end position="196"/>
    </location>
</feature>
<dbReference type="PANTHER" id="PTHR31973">
    <property type="entry name" value="POLYPROTEIN, PUTATIVE-RELATED"/>
    <property type="match status" value="1"/>
</dbReference>